<dbReference type="PIRSF" id="PIRSF036578">
    <property type="entry name" value="RFC1"/>
    <property type="match status" value="1"/>
</dbReference>
<dbReference type="CDD" id="cd17748">
    <property type="entry name" value="BRCT_DNA_ligase_like"/>
    <property type="match status" value="1"/>
</dbReference>
<organism evidence="10 11">
    <name type="scientific">Encephalitozoon hellem</name>
    <name type="common">Microsporidian parasite</name>
    <dbReference type="NCBI Taxonomy" id="27973"/>
    <lineage>
        <taxon>Eukaryota</taxon>
        <taxon>Fungi</taxon>
        <taxon>Fungi incertae sedis</taxon>
        <taxon>Microsporidia</taxon>
        <taxon>Unikaryonidae</taxon>
        <taxon>Encephalitozoon</taxon>
    </lineage>
</organism>
<dbReference type="EMBL" id="CP119066">
    <property type="protein sequence ID" value="WEL38714.1"/>
    <property type="molecule type" value="Genomic_DNA"/>
</dbReference>
<dbReference type="PROSITE" id="PS50172">
    <property type="entry name" value="BRCT"/>
    <property type="match status" value="1"/>
</dbReference>
<evidence type="ECO:0000256" key="3">
    <source>
        <dbReference type="ARBA" id="ARBA00020401"/>
    </source>
</evidence>
<dbReference type="PANTHER" id="PTHR23389:SF6">
    <property type="entry name" value="REPLICATION FACTOR C SUBUNIT 1"/>
    <property type="match status" value="1"/>
</dbReference>
<evidence type="ECO:0000259" key="9">
    <source>
        <dbReference type="PROSITE" id="PS50172"/>
    </source>
</evidence>
<dbReference type="SUPFAM" id="SSF52540">
    <property type="entry name" value="P-loop containing nucleoside triphosphate hydrolases"/>
    <property type="match status" value="1"/>
</dbReference>
<comment type="similarity">
    <text evidence="2">Belongs to the activator 1 large subunit family.</text>
</comment>
<protein>
    <recommendedName>
        <fullName evidence="3">Replication factor C subunit 1</fullName>
    </recommendedName>
</protein>
<dbReference type="InterPro" id="IPR003593">
    <property type="entry name" value="AAA+_ATPase"/>
</dbReference>
<keyword evidence="6" id="KW-0067">ATP-binding</keyword>
<sequence length="579" mass="65296">MRSKFFSPCRMPLEKEPLKGKVFVFTGDMSVSRDNARTKVVVLGGRCTTVPSSKTTFLVVGESPGVSKMQKAKELGIRILNEEEFMQLIRENEKGLGDAIKVDVGPGNTKNDNETALSNIWSEKYRPSKKDEIVGNIGISKQLEDYLQGRTKYKAALLSGQPGIGKTTMAHVVCKYLGFDIVEFNASDVRSKSEIASKIRSFVNSQSVCLGVSRKKVLIMDEVDGMSSDRGGIPELVNVIKETVIPIICICNDRNNLKIRTLSNHCLDLRFRKPDPRQMLSRIKYILDREGKKISDGLLNEIISKSSGDMRYSIGMVQSIALKRALTPSVAESFVRKNVMKNVFDIAGEVFQRRSITEKIDLYFEDYSLIPLFVNENILKTPFKSARDLSECFDSISLGDIVEKLMRGTNQDWSLAPLHAVYSVAIPTEGRPLTKKMMFPSWLGQNSKHLKAERILYTASVHSSCKIRANAEEIRKYALELILKKHAYHLKTHCIDKALDDITNYDMTKEDIIGLENVIPSGTEIFEGVERKARTLLDREYKKLKRKLPYVEVEKEKNGDSEGQNSDEEILPCREDLDA</sequence>
<comment type="subcellular location">
    <subcellularLocation>
        <location evidence="1">Nucleus</location>
    </subcellularLocation>
</comment>
<evidence type="ECO:0000313" key="10">
    <source>
        <dbReference type="EMBL" id="WEL38714.1"/>
    </source>
</evidence>
<dbReference type="PANTHER" id="PTHR23389">
    <property type="entry name" value="CHROMOSOME TRANSMISSION FIDELITY FACTOR 18"/>
    <property type="match status" value="1"/>
</dbReference>
<dbReference type="InterPro" id="IPR001357">
    <property type="entry name" value="BRCT_dom"/>
</dbReference>
<dbReference type="Pfam" id="PF00533">
    <property type="entry name" value="BRCT"/>
    <property type="match status" value="1"/>
</dbReference>
<feature type="domain" description="BRCT" evidence="9">
    <location>
        <begin position="13"/>
        <end position="93"/>
    </location>
</feature>
<dbReference type="SMART" id="SM00292">
    <property type="entry name" value="BRCT"/>
    <property type="match status" value="1"/>
</dbReference>
<dbReference type="CDD" id="cd00009">
    <property type="entry name" value="AAA"/>
    <property type="match status" value="1"/>
</dbReference>
<dbReference type="InterPro" id="IPR013725">
    <property type="entry name" value="DNA_replication_fac_RFC1_C"/>
</dbReference>
<accession>A0ABY8CIJ2</accession>
<dbReference type="SMART" id="SM00382">
    <property type="entry name" value="AAA"/>
    <property type="match status" value="1"/>
</dbReference>
<dbReference type="InterPro" id="IPR008921">
    <property type="entry name" value="DNA_pol3_clamp-load_cplx_C"/>
</dbReference>
<keyword evidence="4" id="KW-0235">DNA replication</keyword>
<dbReference type="InterPro" id="IPR027417">
    <property type="entry name" value="P-loop_NTPase"/>
</dbReference>
<keyword evidence="11" id="KW-1185">Reference proteome</keyword>
<proteinExistence type="inferred from homology"/>
<dbReference type="InterPro" id="IPR003959">
    <property type="entry name" value="ATPase_AAA_core"/>
</dbReference>
<dbReference type="InterPro" id="IPR036420">
    <property type="entry name" value="BRCT_dom_sf"/>
</dbReference>
<dbReference type="Pfam" id="PF00004">
    <property type="entry name" value="AAA"/>
    <property type="match status" value="1"/>
</dbReference>
<dbReference type="InterPro" id="IPR012178">
    <property type="entry name" value="RFC1"/>
</dbReference>
<reference evidence="10 11" key="1">
    <citation type="submission" date="2023-02" db="EMBL/GenBank/DDBJ databases">
        <title>Encephalitozoon hellem ATCC 50451 complete genome.</title>
        <authorList>
            <person name="Mascarenhas dos Santos A.C."/>
            <person name="Julian A.T."/>
            <person name="Pombert J.-F."/>
        </authorList>
    </citation>
    <scope>NUCLEOTIDE SEQUENCE [LARGE SCALE GENOMIC DNA]</scope>
    <source>
        <strain evidence="10 11">ATCC 50451</strain>
    </source>
</reference>
<evidence type="ECO:0000256" key="1">
    <source>
        <dbReference type="ARBA" id="ARBA00004123"/>
    </source>
</evidence>
<gene>
    <name evidence="10" type="ORF">PFJ87_05g01850</name>
</gene>
<dbReference type="Gene3D" id="3.40.50.10190">
    <property type="entry name" value="BRCT domain"/>
    <property type="match status" value="1"/>
</dbReference>
<feature type="region of interest" description="Disordered" evidence="8">
    <location>
        <begin position="553"/>
        <end position="579"/>
    </location>
</feature>
<evidence type="ECO:0000256" key="8">
    <source>
        <dbReference type="SAM" id="MobiDB-lite"/>
    </source>
</evidence>
<dbReference type="Gene3D" id="1.10.8.60">
    <property type="match status" value="1"/>
</dbReference>
<dbReference type="SUPFAM" id="SSF48019">
    <property type="entry name" value="post-AAA+ oligomerization domain-like"/>
    <property type="match status" value="1"/>
</dbReference>
<dbReference type="Gene3D" id="1.20.272.10">
    <property type="match status" value="1"/>
</dbReference>
<keyword evidence="7" id="KW-0539">Nucleus</keyword>
<dbReference type="InterPro" id="IPR047854">
    <property type="entry name" value="RFC_lid"/>
</dbReference>
<evidence type="ECO:0000256" key="5">
    <source>
        <dbReference type="ARBA" id="ARBA00022741"/>
    </source>
</evidence>
<keyword evidence="5" id="KW-0547">Nucleotide-binding</keyword>
<evidence type="ECO:0000256" key="4">
    <source>
        <dbReference type="ARBA" id="ARBA00022705"/>
    </source>
</evidence>
<name>A0ABY8CIJ2_ENCHE</name>
<dbReference type="Pfam" id="PF08519">
    <property type="entry name" value="RFC1"/>
    <property type="match status" value="1"/>
</dbReference>
<dbReference type="Gene3D" id="3.40.50.300">
    <property type="entry name" value="P-loop containing nucleotide triphosphate hydrolases"/>
    <property type="match status" value="1"/>
</dbReference>
<evidence type="ECO:0000256" key="6">
    <source>
        <dbReference type="ARBA" id="ARBA00022840"/>
    </source>
</evidence>
<dbReference type="Proteomes" id="UP001217963">
    <property type="component" value="Chromosome V"/>
</dbReference>
<evidence type="ECO:0000256" key="2">
    <source>
        <dbReference type="ARBA" id="ARBA00006116"/>
    </source>
</evidence>
<dbReference type="SUPFAM" id="SSF52113">
    <property type="entry name" value="BRCT domain"/>
    <property type="match status" value="1"/>
</dbReference>
<evidence type="ECO:0000313" key="11">
    <source>
        <dbReference type="Proteomes" id="UP001217963"/>
    </source>
</evidence>
<dbReference type="CDD" id="cd18140">
    <property type="entry name" value="HLD_clamp_RFC"/>
    <property type="match status" value="1"/>
</dbReference>
<evidence type="ECO:0000256" key="7">
    <source>
        <dbReference type="ARBA" id="ARBA00023242"/>
    </source>
</evidence>